<evidence type="ECO:0000256" key="1">
    <source>
        <dbReference type="ARBA" id="ARBA00005959"/>
    </source>
</evidence>
<dbReference type="SUPFAM" id="SSF51735">
    <property type="entry name" value="NAD(P)-binding Rossmann-fold domains"/>
    <property type="match status" value="1"/>
</dbReference>
<keyword evidence="8" id="KW-1185">Reference proteome</keyword>
<feature type="binding site" evidence="5">
    <location>
        <begin position="180"/>
        <end position="183"/>
    </location>
    <ligand>
        <name>NADP(+)</name>
        <dbReference type="ChEBI" id="CHEBI:58349"/>
    </ligand>
</feature>
<name>A0ABR9H3X1_9BACT</name>
<dbReference type="Gene3D" id="3.40.50.720">
    <property type="entry name" value="NAD(P)-binding Rossmann-like Domain"/>
    <property type="match status" value="1"/>
</dbReference>
<feature type="binding site" evidence="5">
    <location>
        <position position="295"/>
    </location>
    <ligand>
        <name>substrate</name>
    </ligand>
</feature>
<gene>
    <name evidence="5" type="primary">fcl</name>
    <name evidence="7" type="ORF">H4684_002047</name>
</gene>
<comment type="similarity">
    <text evidence="1 5">Belongs to the NAD(P)-dependent epimerase/dehydratase family. Fucose synthase subfamily.</text>
</comment>
<dbReference type="RefSeq" id="WP_192623632.1">
    <property type="nucleotide sequence ID" value="NZ_JADBGG010000013.1"/>
</dbReference>
<keyword evidence="5" id="KW-0511">Multifunctional enzyme</keyword>
<feature type="binding site" evidence="5">
    <location>
        <begin position="11"/>
        <end position="17"/>
    </location>
    <ligand>
        <name>NADP(+)</name>
        <dbReference type="ChEBI" id="CHEBI:58349"/>
    </ligand>
</feature>
<dbReference type="Proteomes" id="UP000639010">
    <property type="component" value="Unassembled WGS sequence"/>
</dbReference>
<comment type="function">
    <text evidence="5">Catalyzes the two-step NADP-dependent conversion of GDP-4-dehydro-6-deoxy-D-mannose to GDP-fucose, involving an epimerase and a reductase reaction.</text>
</comment>
<dbReference type="EC" id="1.1.1.271" evidence="5"/>
<dbReference type="InterPro" id="IPR028614">
    <property type="entry name" value="GDP_fucose/colitose_synth"/>
</dbReference>
<dbReference type="PANTHER" id="PTHR43238:SF1">
    <property type="entry name" value="GDP-L-FUCOSE SYNTHASE"/>
    <property type="match status" value="1"/>
</dbReference>
<dbReference type="Pfam" id="PF01370">
    <property type="entry name" value="Epimerase"/>
    <property type="match status" value="1"/>
</dbReference>
<reference evidence="7 8" key="1">
    <citation type="submission" date="2020-10" db="EMBL/GenBank/DDBJ databases">
        <title>Genomic Encyclopedia of Type Strains, Phase IV (KMG-IV): sequencing the most valuable type-strain genomes for metagenomic binning, comparative biology and taxonomic classification.</title>
        <authorList>
            <person name="Goeker M."/>
        </authorList>
    </citation>
    <scope>NUCLEOTIDE SEQUENCE [LARGE SCALE GENOMIC DNA]</scope>
    <source>
        <strain evidence="7 8">DSM 4194</strain>
    </source>
</reference>
<dbReference type="EMBL" id="JADBGG010000013">
    <property type="protein sequence ID" value="MBE1425394.1"/>
    <property type="molecule type" value="Genomic_DNA"/>
</dbReference>
<dbReference type="PANTHER" id="PTHR43238">
    <property type="entry name" value="GDP-L-FUCOSE SYNTHASE"/>
    <property type="match status" value="1"/>
</dbReference>
<evidence type="ECO:0000313" key="8">
    <source>
        <dbReference type="Proteomes" id="UP000639010"/>
    </source>
</evidence>
<keyword evidence="4 5" id="KW-0413">Isomerase</keyword>
<dbReference type="Gene3D" id="3.90.25.10">
    <property type="entry name" value="UDP-galactose 4-epimerase, domain 1"/>
    <property type="match status" value="1"/>
</dbReference>
<proteinExistence type="inferred from homology"/>
<evidence type="ECO:0000256" key="3">
    <source>
        <dbReference type="ARBA" id="ARBA00023002"/>
    </source>
</evidence>
<evidence type="ECO:0000256" key="5">
    <source>
        <dbReference type="HAMAP-Rule" id="MF_00956"/>
    </source>
</evidence>
<evidence type="ECO:0000256" key="4">
    <source>
        <dbReference type="ARBA" id="ARBA00023235"/>
    </source>
</evidence>
<feature type="site" description="Important for catalytic activity" evidence="5">
    <location>
        <position position="126"/>
    </location>
</feature>
<feature type="binding site" evidence="5">
    <location>
        <position position="157"/>
    </location>
    <ligand>
        <name>NADP(+)</name>
        <dbReference type="ChEBI" id="CHEBI:58349"/>
    </ligand>
</feature>
<comment type="caution">
    <text evidence="7">The sequence shown here is derived from an EMBL/GenBank/DDBJ whole genome shotgun (WGS) entry which is preliminary data.</text>
</comment>
<feature type="binding site" evidence="5">
    <location>
        <position position="226"/>
    </location>
    <ligand>
        <name>substrate</name>
    </ligand>
</feature>
<evidence type="ECO:0000259" key="6">
    <source>
        <dbReference type="Pfam" id="PF01370"/>
    </source>
</evidence>
<dbReference type="InterPro" id="IPR001509">
    <property type="entry name" value="Epimerase_deHydtase"/>
</dbReference>
<comment type="pathway">
    <text evidence="5">Nucleotide-sugar biosynthesis; GDP-L-fucose biosynthesis via de novo pathway; GDP-L-fucose from GDP-alpha-D-mannose: step 2/2.</text>
</comment>
<dbReference type="CDD" id="cd05239">
    <property type="entry name" value="GDP_FS_SDR_e"/>
    <property type="match status" value="1"/>
</dbReference>
<feature type="binding site" evidence="5">
    <location>
        <position position="196"/>
    </location>
    <ligand>
        <name>NADP(+)</name>
        <dbReference type="ChEBI" id="CHEBI:58349"/>
    </ligand>
</feature>
<feature type="binding site" evidence="5">
    <location>
        <begin position="122"/>
        <end position="125"/>
    </location>
    <ligand>
        <name>NADP(+)</name>
        <dbReference type="ChEBI" id="CHEBI:58349"/>
    </ligand>
</feature>
<evidence type="ECO:0000313" key="7">
    <source>
        <dbReference type="EMBL" id="MBE1425394.1"/>
    </source>
</evidence>
<keyword evidence="2 5" id="KW-0521">NADP</keyword>
<keyword evidence="3 5" id="KW-0560">Oxidoreductase</keyword>
<accession>A0ABR9H3X1</accession>
<feature type="binding site" evidence="5">
    <location>
        <position position="219"/>
    </location>
    <ligand>
        <name>substrate</name>
    </ligand>
</feature>
<sequence>MNKTDKILVAGAAGMVGSALVRALLAQGYDNILGTIHRKAPDFGPTASGRVRLESLDLMDQAAVRAFFEKERPSHVFLAAAKVGGIHANNTYPADFIYANLVIQTNVIHSAYQVGVQRLLFLGSSCIYPRECPQPIRESYLLSGPLEPTNRPYAVAKIAGIEMCWAYNRQFGTRYLAVMPTNLYGPGDNYDLQTSHVLPALIRKAHEAKVRGDRSFTVWGTGTPRREFLYSDDLAGACVFLMGEAEKIETLFSDHEPPLVNIGCGEDVTIAELAGMVAEVVGFEGEIVFDESKPDGTPQKLLDVSRISGMGWRPGVALPEGIGLTYGDFVKG</sequence>
<feature type="site" description="Important for catalytic activity" evidence="5">
    <location>
        <position position="124"/>
    </location>
</feature>
<evidence type="ECO:0000256" key="2">
    <source>
        <dbReference type="ARBA" id="ARBA00022857"/>
    </source>
</evidence>
<feature type="active site" description="Proton donor/acceptor" evidence="5">
    <location>
        <position position="153"/>
    </location>
</feature>
<dbReference type="HAMAP" id="MF_00956">
    <property type="entry name" value="GDP_fucose_synth"/>
    <property type="match status" value="1"/>
</dbReference>
<dbReference type="InterPro" id="IPR036291">
    <property type="entry name" value="NAD(P)-bd_dom_sf"/>
</dbReference>
<protein>
    <recommendedName>
        <fullName evidence="5">GDP-L-fucose synthase</fullName>
        <ecNumber evidence="5">1.1.1.271</ecNumber>
    </recommendedName>
    <alternativeName>
        <fullName evidence="5">GDP-4-keto-6-deoxy-D-mannose-3,5-epimerase-4-reductase</fullName>
    </alternativeName>
</protein>
<feature type="binding site" evidence="5">
    <location>
        <position position="204"/>
    </location>
    <ligand>
        <name>substrate</name>
    </ligand>
</feature>
<dbReference type="GO" id="GO:0050577">
    <property type="term" value="F:GDP-L-fucose synthase activity"/>
    <property type="evidence" value="ECO:0007669"/>
    <property type="project" value="UniProtKB-EC"/>
</dbReference>
<comment type="catalytic activity">
    <reaction evidence="5">
        <text>GDP-beta-L-fucose + NADP(+) = GDP-4-dehydro-alpha-D-rhamnose + NADPH + H(+)</text>
        <dbReference type="Rhea" id="RHEA:18885"/>
        <dbReference type="ChEBI" id="CHEBI:15378"/>
        <dbReference type="ChEBI" id="CHEBI:57273"/>
        <dbReference type="ChEBI" id="CHEBI:57783"/>
        <dbReference type="ChEBI" id="CHEBI:57964"/>
        <dbReference type="ChEBI" id="CHEBI:58349"/>
        <dbReference type="EC" id="1.1.1.271"/>
    </reaction>
</comment>
<organism evidence="7 8">
    <name type="scientific">Desulfomicrobium macestii</name>
    <dbReference type="NCBI Taxonomy" id="90731"/>
    <lineage>
        <taxon>Bacteria</taxon>
        <taxon>Pseudomonadati</taxon>
        <taxon>Thermodesulfobacteriota</taxon>
        <taxon>Desulfovibrionia</taxon>
        <taxon>Desulfovibrionales</taxon>
        <taxon>Desulfomicrobiaceae</taxon>
        <taxon>Desulfomicrobium</taxon>
    </lineage>
</organism>
<feature type="domain" description="NAD-dependent epimerase/dehydratase" evidence="6">
    <location>
        <begin position="7"/>
        <end position="248"/>
    </location>
</feature>